<dbReference type="Pfam" id="PF12046">
    <property type="entry name" value="CCB1"/>
    <property type="match status" value="1"/>
</dbReference>
<feature type="region of interest" description="Disordered" evidence="1">
    <location>
        <begin position="63"/>
        <end position="86"/>
    </location>
</feature>
<dbReference type="AlphaFoldDB" id="A0A8T0IVK8"/>
<keyword evidence="2" id="KW-1133">Transmembrane helix</keyword>
<accession>A0A8T0IVK8</accession>
<sequence>MNAMQAVASSRSSALPSLSLCQSAPRKQLRSSLRVSGILGVKSEAQGARLECETRRRVEVRAEAGGAAHRGENSEERLRGVGDEAESRDVGISADAGSAGVPSVLYSVAPLMILADASGYSQASYNTTLGLFLLSLPGVWSLVKRATKSKIVKKTFNVPGPTAGGKSPKQIAAEITSFFTRNNFQVKDRSDVVTFEGVMTASRGQAAFLTFCTFVSLGSAGLVLSIANQDIGANAYYITLLSPLAGAYYWRKATRTEQIQVKIVVADDETSSEVVVQGDDEQIDRMRREVGLMEKGMVYVKGILEQ</sequence>
<dbReference type="PANTHER" id="PTHR35302">
    <property type="match status" value="1"/>
</dbReference>
<evidence type="ECO:0000313" key="3">
    <source>
        <dbReference type="EMBL" id="KAG0586403.1"/>
    </source>
</evidence>
<evidence type="ECO:0000313" key="4">
    <source>
        <dbReference type="Proteomes" id="UP000822688"/>
    </source>
</evidence>
<dbReference type="PANTHER" id="PTHR35302:SF1">
    <property type="entry name" value="PROTEIN COFACTOR ASSEMBLY OF COMPLEX C SUBUNIT B CCB1, CHLOROPLASTIC"/>
    <property type="match status" value="1"/>
</dbReference>
<feature type="transmembrane region" description="Helical" evidence="2">
    <location>
        <begin position="206"/>
        <end position="227"/>
    </location>
</feature>
<name>A0A8T0IVK8_CERPU</name>
<gene>
    <name evidence="3" type="ORF">KC19_2G088200</name>
</gene>
<keyword evidence="2" id="KW-0812">Transmembrane</keyword>
<dbReference type="Proteomes" id="UP000822688">
    <property type="component" value="Chromosome 2"/>
</dbReference>
<comment type="caution">
    <text evidence="3">The sequence shown here is derived from an EMBL/GenBank/DDBJ whole genome shotgun (WGS) entry which is preliminary data.</text>
</comment>
<proteinExistence type="predicted"/>
<dbReference type="InterPro" id="IPR021919">
    <property type="entry name" value="CCB1"/>
</dbReference>
<reference evidence="3" key="1">
    <citation type="submission" date="2020-06" db="EMBL/GenBank/DDBJ databases">
        <title>WGS assembly of Ceratodon purpureus strain R40.</title>
        <authorList>
            <person name="Carey S.B."/>
            <person name="Jenkins J."/>
            <person name="Shu S."/>
            <person name="Lovell J.T."/>
            <person name="Sreedasyam A."/>
            <person name="Maumus F."/>
            <person name="Tiley G.P."/>
            <person name="Fernandez-Pozo N."/>
            <person name="Barry K."/>
            <person name="Chen C."/>
            <person name="Wang M."/>
            <person name="Lipzen A."/>
            <person name="Daum C."/>
            <person name="Saski C.A."/>
            <person name="Payton A.C."/>
            <person name="Mcbreen J.C."/>
            <person name="Conrad R.E."/>
            <person name="Kollar L.M."/>
            <person name="Olsson S."/>
            <person name="Huttunen S."/>
            <person name="Landis J.B."/>
            <person name="Wickett N.J."/>
            <person name="Johnson M.G."/>
            <person name="Rensing S.A."/>
            <person name="Grimwood J."/>
            <person name="Schmutz J."/>
            <person name="Mcdaniel S.F."/>
        </authorList>
    </citation>
    <scope>NUCLEOTIDE SEQUENCE</scope>
    <source>
        <strain evidence="3">R40</strain>
    </source>
</reference>
<dbReference type="EMBL" id="CM026422">
    <property type="protein sequence ID" value="KAG0586403.1"/>
    <property type="molecule type" value="Genomic_DNA"/>
</dbReference>
<keyword evidence="4" id="KW-1185">Reference proteome</keyword>
<feature type="transmembrane region" description="Helical" evidence="2">
    <location>
        <begin position="123"/>
        <end position="143"/>
    </location>
</feature>
<feature type="compositionally biased region" description="Basic and acidic residues" evidence="1">
    <location>
        <begin position="69"/>
        <end position="86"/>
    </location>
</feature>
<protein>
    <submittedName>
        <fullName evidence="3">Uncharacterized protein</fullName>
    </submittedName>
</protein>
<keyword evidence="2" id="KW-0472">Membrane</keyword>
<evidence type="ECO:0000256" key="2">
    <source>
        <dbReference type="SAM" id="Phobius"/>
    </source>
</evidence>
<organism evidence="3 4">
    <name type="scientific">Ceratodon purpureus</name>
    <name type="common">Fire moss</name>
    <name type="synonym">Dicranum purpureum</name>
    <dbReference type="NCBI Taxonomy" id="3225"/>
    <lineage>
        <taxon>Eukaryota</taxon>
        <taxon>Viridiplantae</taxon>
        <taxon>Streptophyta</taxon>
        <taxon>Embryophyta</taxon>
        <taxon>Bryophyta</taxon>
        <taxon>Bryophytina</taxon>
        <taxon>Bryopsida</taxon>
        <taxon>Dicranidae</taxon>
        <taxon>Pseudoditrichales</taxon>
        <taxon>Ditrichaceae</taxon>
        <taxon>Ceratodon</taxon>
    </lineage>
</organism>
<evidence type="ECO:0000256" key="1">
    <source>
        <dbReference type="SAM" id="MobiDB-lite"/>
    </source>
</evidence>
<feature type="transmembrane region" description="Helical" evidence="2">
    <location>
        <begin position="233"/>
        <end position="250"/>
    </location>
</feature>